<dbReference type="Pfam" id="PF16511">
    <property type="entry name" value="FERM_f0"/>
    <property type="match status" value="1"/>
</dbReference>
<feature type="transmembrane region" description="Helical" evidence="2">
    <location>
        <begin position="198"/>
        <end position="218"/>
    </location>
</feature>
<dbReference type="Proteomes" id="UP000241769">
    <property type="component" value="Unassembled WGS sequence"/>
</dbReference>
<accession>A0A2P6NYD3</accession>
<dbReference type="EMBL" id="MDYQ01000007">
    <property type="protein sequence ID" value="PRP88938.1"/>
    <property type="molecule type" value="Genomic_DNA"/>
</dbReference>
<sequence length="356" mass="39817">MESFDKIWSTTSGQVPEEPEQNTGSMNDRGLLFCLLLCTFSYVYSQTILSNGCQQWTQLSGKFNVTFTDSTIQCWIITPAPPPTRFKATGFYNLGIYPGSSGTPIGIYNGTQLWNQTIQVPAPSVTLALYLYYTDPNRTYGNRQFSVDPYKSIDIDLYCREQGPTFSFTFFIFPLVFGLFIYCPFLQSHDPTQRSNRLKLLVGLGLLPGLVGFIVIVATKINSKRKNPNRNKSNLMSLYLKIAFPPTFPIASKTFSLDSSLTVGKGVTIIKDKIKNQLSSHTADWGLYLPQKKIWLDDDVSLGYYSALIKDTVVEFRDRGAQGILKSNETVALVLVSIASIAAALSVVYIMKQRNQ</sequence>
<protein>
    <recommendedName>
        <fullName evidence="3">Talin N-terminal F0 domain-containing protein</fullName>
    </recommendedName>
</protein>
<proteinExistence type="predicted"/>
<name>A0A2P6NYD3_9EUKA</name>
<dbReference type="Gene3D" id="3.10.20.90">
    <property type="entry name" value="Phosphatidylinositol 3-kinase Catalytic Subunit, Chain A, domain 1"/>
    <property type="match status" value="1"/>
</dbReference>
<comment type="caution">
    <text evidence="4">The sequence shown here is derived from an EMBL/GenBank/DDBJ whole genome shotgun (WGS) entry which is preliminary data.</text>
</comment>
<keyword evidence="2" id="KW-0812">Transmembrane</keyword>
<dbReference type="InterPro" id="IPR032425">
    <property type="entry name" value="FERM_f0"/>
</dbReference>
<feature type="transmembrane region" description="Helical" evidence="2">
    <location>
        <begin position="166"/>
        <end position="186"/>
    </location>
</feature>
<keyword evidence="2" id="KW-0472">Membrane</keyword>
<feature type="domain" description="Talin N-terminal F0" evidence="3">
    <location>
        <begin position="252"/>
        <end position="317"/>
    </location>
</feature>
<dbReference type="AlphaFoldDB" id="A0A2P6NYD3"/>
<evidence type="ECO:0000313" key="5">
    <source>
        <dbReference type="Proteomes" id="UP000241769"/>
    </source>
</evidence>
<reference evidence="4 5" key="1">
    <citation type="journal article" date="2018" name="Genome Biol. Evol.">
        <title>Multiple Roots of Fruiting Body Formation in Amoebozoa.</title>
        <authorList>
            <person name="Hillmann F."/>
            <person name="Forbes G."/>
            <person name="Novohradska S."/>
            <person name="Ferling I."/>
            <person name="Riege K."/>
            <person name="Groth M."/>
            <person name="Westermann M."/>
            <person name="Marz M."/>
            <person name="Spaller T."/>
            <person name="Winckler T."/>
            <person name="Schaap P."/>
            <person name="Glockner G."/>
        </authorList>
    </citation>
    <scope>NUCLEOTIDE SEQUENCE [LARGE SCALE GENOMIC DNA]</scope>
    <source>
        <strain evidence="4 5">Jena</strain>
    </source>
</reference>
<keyword evidence="2" id="KW-1133">Transmembrane helix</keyword>
<evidence type="ECO:0000256" key="2">
    <source>
        <dbReference type="SAM" id="Phobius"/>
    </source>
</evidence>
<keyword evidence="5" id="KW-1185">Reference proteome</keyword>
<organism evidence="4 5">
    <name type="scientific">Planoprotostelium fungivorum</name>
    <dbReference type="NCBI Taxonomy" id="1890364"/>
    <lineage>
        <taxon>Eukaryota</taxon>
        <taxon>Amoebozoa</taxon>
        <taxon>Evosea</taxon>
        <taxon>Variosea</taxon>
        <taxon>Cavosteliida</taxon>
        <taxon>Cavosteliaceae</taxon>
        <taxon>Planoprotostelium</taxon>
    </lineage>
</organism>
<evidence type="ECO:0000313" key="4">
    <source>
        <dbReference type="EMBL" id="PRP88938.1"/>
    </source>
</evidence>
<evidence type="ECO:0000256" key="1">
    <source>
        <dbReference type="SAM" id="MobiDB-lite"/>
    </source>
</evidence>
<evidence type="ECO:0000259" key="3">
    <source>
        <dbReference type="Pfam" id="PF16511"/>
    </source>
</evidence>
<feature type="transmembrane region" description="Helical" evidence="2">
    <location>
        <begin position="331"/>
        <end position="351"/>
    </location>
</feature>
<feature type="region of interest" description="Disordered" evidence="1">
    <location>
        <begin position="1"/>
        <end position="24"/>
    </location>
</feature>
<dbReference type="InParanoid" id="A0A2P6NYD3"/>
<gene>
    <name evidence="4" type="ORF">PROFUN_00406</name>
</gene>